<dbReference type="InterPro" id="IPR003660">
    <property type="entry name" value="HAMP_dom"/>
</dbReference>
<gene>
    <name evidence="13" type="ordered locus">Mvol_0670</name>
</gene>
<comment type="similarity">
    <text evidence="7">Belongs to the methyl-accepting chemotaxis (MCP) protein family.</text>
</comment>
<protein>
    <submittedName>
        <fullName evidence="13">Methyl-accepting chemotaxis sensory transducer</fullName>
    </submittedName>
</protein>
<organism evidence="13 14">
    <name type="scientific">Methanococcus voltae (strain ATCC BAA-1334 / A3)</name>
    <dbReference type="NCBI Taxonomy" id="456320"/>
    <lineage>
        <taxon>Archaea</taxon>
        <taxon>Methanobacteriati</taxon>
        <taxon>Methanobacteriota</taxon>
        <taxon>Methanomada group</taxon>
        <taxon>Methanococci</taxon>
        <taxon>Methanococcales</taxon>
        <taxon>Methanococcaceae</taxon>
        <taxon>Methanococcus</taxon>
    </lineage>
</organism>
<dbReference type="eggNOG" id="arCOG02320">
    <property type="taxonomic scope" value="Archaea"/>
</dbReference>
<evidence type="ECO:0000256" key="2">
    <source>
        <dbReference type="ARBA" id="ARBA00022475"/>
    </source>
</evidence>
<sequence>MKIPGLNKINMKLLIIILAASLIPLASLGIITNNMVSEKLDQQMISDVNQDVVAINGLTNEHLSNLKSAITPVNQGPLVSAIEDKDYNALYAKSKEYKSKMEYIDYVAFCDADMNVISSSQGKTESLNLNSLIGSTVSSGKYMSYEIMNTETANKIDPESLISGVDGVFCAVSAVPLKANGKVEGYIVGIDFLNKDAYVLDKIQRNTHEMAELIMGNKWVALGKDSTQSLMGKTIPDSNYEKILNENSEPFKEEIAGIVYYDTIIPIKNAKNEIIGAWYVGLPAELTMQIISEIQITILIIGILNVLLTLLLALFTNRLIVRPLVSLKTNVQEFANGNHNVRANVKTGDELQELGESFNEMADNVVKLNKTLDMDKAKLAELLEEVSSVMHGVAEGDLTGRMSNADDEKSLEYVINAGIISTGELITELKEEITILDNEVHKIRKELEDAKETSEQVSEAASQVATASSDQSIKLQDATDQLELTSQIAKDLYGNAEDTVQLNTEIEDNSQLGVKKVENAVVTMQKITNVIDNLGKSIEELGEESKKINEVTTLIKDIAEQTGLLALNASIEAARAGEAGKGFAVVASEIKSLAEEIQKSVEDINKTIVGINGKVTTTIKLGTTGREEVDKGVIAIDEVNNAFMQIKESVNRATAAVNNIKEDSKKASVSTDDALRNAQDIASISEEFTATAEEVTASTEELDRVISEIEQIAKKVVEVAERVEKSAERFKIE</sequence>
<dbReference type="Proteomes" id="UP000007722">
    <property type="component" value="Chromosome"/>
</dbReference>
<dbReference type="Pfam" id="PF00015">
    <property type="entry name" value="MCPsignal"/>
    <property type="match status" value="1"/>
</dbReference>
<evidence type="ECO:0000256" key="8">
    <source>
        <dbReference type="PROSITE-ProRule" id="PRU00284"/>
    </source>
</evidence>
<dbReference type="InterPro" id="IPR029151">
    <property type="entry name" value="Sensor-like_sf"/>
</dbReference>
<dbReference type="PROSITE" id="PS50111">
    <property type="entry name" value="CHEMOTAXIS_TRANSDUC_2"/>
    <property type="match status" value="1"/>
</dbReference>
<evidence type="ECO:0000256" key="9">
    <source>
        <dbReference type="SAM" id="Coils"/>
    </source>
</evidence>
<dbReference type="EMBL" id="CP002057">
    <property type="protein sequence ID" value="ADI36329.1"/>
    <property type="molecule type" value="Genomic_DNA"/>
</dbReference>
<dbReference type="eggNOG" id="arCOG02322">
    <property type="taxonomic scope" value="Archaea"/>
</dbReference>
<dbReference type="PANTHER" id="PTHR32089">
    <property type="entry name" value="METHYL-ACCEPTING CHEMOTAXIS PROTEIN MCPB"/>
    <property type="match status" value="1"/>
</dbReference>
<dbReference type="PROSITE" id="PS50885">
    <property type="entry name" value="HAMP"/>
    <property type="match status" value="1"/>
</dbReference>
<evidence type="ECO:0000256" key="6">
    <source>
        <dbReference type="ARBA" id="ARBA00023224"/>
    </source>
</evidence>
<dbReference type="CDD" id="cd06225">
    <property type="entry name" value="HAMP"/>
    <property type="match status" value="1"/>
</dbReference>
<evidence type="ECO:0000259" key="12">
    <source>
        <dbReference type="PROSITE" id="PS50885"/>
    </source>
</evidence>
<dbReference type="SMART" id="SM00304">
    <property type="entry name" value="HAMP"/>
    <property type="match status" value="2"/>
</dbReference>
<dbReference type="Gene3D" id="1.10.287.950">
    <property type="entry name" value="Methyl-accepting chemotaxis protein"/>
    <property type="match status" value="1"/>
</dbReference>
<evidence type="ECO:0000256" key="7">
    <source>
        <dbReference type="ARBA" id="ARBA00029447"/>
    </source>
</evidence>
<dbReference type="PANTHER" id="PTHR32089:SF112">
    <property type="entry name" value="LYSOZYME-LIKE PROTEIN-RELATED"/>
    <property type="match status" value="1"/>
</dbReference>
<reference evidence="13 14" key="1">
    <citation type="submission" date="2010-05" db="EMBL/GenBank/DDBJ databases">
        <title>Complete sequence of Methanococcus voltae A3.</title>
        <authorList>
            <consortium name="US DOE Joint Genome Institute"/>
            <person name="Lucas S."/>
            <person name="Copeland A."/>
            <person name="Lapidus A."/>
            <person name="Cheng J.-F."/>
            <person name="Bruce D."/>
            <person name="Goodwin L."/>
            <person name="Pitluck S."/>
            <person name="Lowry S."/>
            <person name="Clum A."/>
            <person name="Land M."/>
            <person name="Hauser L."/>
            <person name="Kyrpides N."/>
            <person name="Mikhailova N."/>
            <person name="Whitman W.B."/>
            <person name="Woyke T."/>
        </authorList>
    </citation>
    <scope>NUCLEOTIDE SEQUENCE [LARGE SCALE GENOMIC DNA]</scope>
    <source>
        <strain evidence="14">ATCC BAA-1334 / A3</strain>
    </source>
</reference>
<keyword evidence="5 10" id="KW-0472">Membrane</keyword>
<evidence type="ECO:0000313" key="14">
    <source>
        <dbReference type="Proteomes" id="UP000007722"/>
    </source>
</evidence>
<dbReference type="Pfam" id="PF17202">
    <property type="entry name" value="sCache_3_3"/>
    <property type="match status" value="1"/>
</dbReference>
<evidence type="ECO:0000256" key="4">
    <source>
        <dbReference type="ARBA" id="ARBA00022989"/>
    </source>
</evidence>
<dbReference type="HOGENOM" id="CLU_000445_107_19_2"/>
<dbReference type="KEGG" id="mvo:Mvol_0670"/>
<name>D7DT69_METV3</name>
<feature type="coiled-coil region" evidence="9">
    <location>
        <begin position="426"/>
        <end position="460"/>
    </location>
</feature>
<evidence type="ECO:0000259" key="11">
    <source>
        <dbReference type="PROSITE" id="PS50111"/>
    </source>
</evidence>
<dbReference type="Pfam" id="PF00672">
    <property type="entry name" value="HAMP"/>
    <property type="match status" value="1"/>
</dbReference>
<proteinExistence type="inferred from homology"/>
<feature type="domain" description="HAMP" evidence="12">
    <location>
        <begin position="318"/>
        <end position="370"/>
    </location>
</feature>
<evidence type="ECO:0000256" key="5">
    <source>
        <dbReference type="ARBA" id="ARBA00023136"/>
    </source>
</evidence>
<feature type="domain" description="Methyl-accepting transducer" evidence="11">
    <location>
        <begin position="446"/>
        <end position="703"/>
    </location>
</feature>
<evidence type="ECO:0000256" key="1">
    <source>
        <dbReference type="ARBA" id="ARBA00004651"/>
    </source>
</evidence>
<dbReference type="InterPro" id="IPR004089">
    <property type="entry name" value="MCPsignal_dom"/>
</dbReference>
<keyword evidence="14" id="KW-1185">Reference proteome</keyword>
<accession>D7DT69</accession>
<keyword evidence="2" id="KW-1003">Cell membrane</keyword>
<dbReference type="SMART" id="SM00283">
    <property type="entry name" value="MA"/>
    <property type="match status" value="1"/>
</dbReference>
<evidence type="ECO:0000256" key="10">
    <source>
        <dbReference type="SAM" id="Phobius"/>
    </source>
</evidence>
<keyword evidence="6 8" id="KW-0807">Transducer</keyword>
<dbReference type="InParanoid" id="D7DT69"/>
<dbReference type="InterPro" id="IPR033463">
    <property type="entry name" value="sCache_3"/>
</dbReference>
<comment type="subcellular location">
    <subcellularLocation>
        <location evidence="1">Cell membrane</location>
        <topology evidence="1">Multi-pass membrane protein</topology>
    </subcellularLocation>
</comment>
<dbReference type="SUPFAM" id="SSF103190">
    <property type="entry name" value="Sensory domain-like"/>
    <property type="match status" value="2"/>
</dbReference>
<dbReference type="STRING" id="456320.Mvol_0670"/>
<dbReference type="GO" id="GO:0007165">
    <property type="term" value="P:signal transduction"/>
    <property type="evidence" value="ECO:0007669"/>
    <property type="project" value="UniProtKB-KW"/>
</dbReference>
<keyword evidence="4 10" id="KW-1133">Transmembrane helix</keyword>
<dbReference type="AlphaFoldDB" id="D7DT69"/>
<feature type="transmembrane region" description="Helical" evidence="10">
    <location>
        <begin position="296"/>
        <end position="315"/>
    </location>
</feature>
<dbReference type="SUPFAM" id="SSF58104">
    <property type="entry name" value="Methyl-accepting chemotaxis protein (MCP) signaling domain"/>
    <property type="match status" value="1"/>
</dbReference>
<keyword evidence="3 10" id="KW-0812">Transmembrane</keyword>
<evidence type="ECO:0000313" key="13">
    <source>
        <dbReference type="EMBL" id="ADI36329.1"/>
    </source>
</evidence>
<keyword evidence="9" id="KW-0175">Coiled coil</keyword>
<dbReference type="Gene3D" id="6.10.340.10">
    <property type="match status" value="1"/>
</dbReference>
<evidence type="ECO:0000256" key="3">
    <source>
        <dbReference type="ARBA" id="ARBA00022692"/>
    </source>
</evidence>
<dbReference type="GO" id="GO:0005886">
    <property type="term" value="C:plasma membrane"/>
    <property type="evidence" value="ECO:0007669"/>
    <property type="project" value="UniProtKB-SubCell"/>
</dbReference>